<feature type="region of interest" description="Disordered" evidence="1">
    <location>
        <begin position="19"/>
        <end position="44"/>
    </location>
</feature>
<proteinExistence type="predicted"/>
<name>A0A316FDY3_9ACTN</name>
<evidence type="ECO:0000313" key="2">
    <source>
        <dbReference type="EMBL" id="PWK47101.1"/>
    </source>
</evidence>
<reference evidence="2 3" key="1">
    <citation type="submission" date="2018-05" db="EMBL/GenBank/DDBJ databases">
        <title>Genomic Encyclopedia of Archaeal and Bacterial Type Strains, Phase II (KMG-II): from individual species to whole genera.</title>
        <authorList>
            <person name="Goeker M."/>
        </authorList>
    </citation>
    <scope>NUCLEOTIDE SEQUENCE [LARGE SCALE GENOMIC DNA]</scope>
    <source>
        <strain evidence="2 3">DSM 45184</strain>
    </source>
</reference>
<sequence>MVISVACGNGRIHAPNVYRKPVTPAVPSGSGTTDSDRSRACTNM</sequence>
<feature type="compositionally biased region" description="Basic and acidic residues" evidence="1">
    <location>
        <begin position="34"/>
        <end position="44"/>
    </location>
</feature>
<protein>
    <submittedName>
        <fullName evidence="2">Uncharacterized protein</fullName>
    </submittedName>
</protein>
<dbReference type="EMBL" id="QGGR01000008">
    <property type="protein sequence ID" value="PWK47101.1"/>
    <property type="molecule type" value="Genomic_DNA"/>
</dbReference>
<evidence type="ECO:0000256" key="1">
    <source>
        <dbReference type="SAM" id="MobiDB-lite"/>
    </source>
</evidence>
<dbReference type="AlphaFoldDB" id="A0A316FDY3"/>
<dbReference type="Proteomes" id="UP000245697">
    <property type="component" value="Unassembled WGS sequence"/>
</dbReference>
<gene>
    <name evidence="2" type="ORF">BC793_108216</name>
</gene>
<keyword evidence="3" id="KW-1185">Reference proteome</keyword>
<evidence type="ECO:0000313" key="3">
    <source>
        <dbReference type="Proteomes" id="UP000245697"/>
    </source>
</evidence>
<accession>A0A316FDY3</accession>
<comment type="caution">
    <text evidence="2">The sequence shown here is derived from an EMBL/GenBank/DDBJ whole genome shotgun (WGS) entry which is preliminary data.</text>
</comment>
<organism evidence="2 3">
    <name type="scientific">Actinoplanes xinjiangensis</name>
    <dbReference type="NCBI Taxonomy" id="512350"/>
    <lineage>
        <taxon>Bacteria</taxon>
        <taxon>Bacillati</taxon>
        <taxon>Actinomycetota</taxon>
        <taxon>Actinomycetes</taxon>
        <taxon>Micromonosporales</taxon>
        <taxon>Micromonosporaceae</taxon>
        <taxon>Actinoplanes</taxon>
    </lineage>
</organism>